<evidence type="ECO:0000313" key="2">
    <source>
        <dbReference type="EMBL" id="MBF9070379.1"/>
    </source>
</evidence>
<proteinExistence type="predicted"/>
<keyword evidence="1" id="KW-0472">Membrane</keyword>
<reference evidence="2" key="1">
    <citation type="submission" date="2020-11" db="EMBL/GenBank/DDBJ databases">
        <title>Isolation and identification of active actinomycetes.</title>
        <authorList>
            <person name="Yu B."/>
        </authorList>
    </citation>
    <scope>NUCLEOTIDE SEQUENCE</scope>
    <source>
        <strain evidence="2">NEAU-YB345</strain>
    </source>
</reference>
<dbReference type="AlphaFoldDB" id="A0A931B3E5"/>
<dbReference type="RefSeq" id="WP_196195553.1">
    <property type="nucleotide sequence ID" value="NZ_JADPRT010000008.1"/>
</dbReference>
<comment type="caution">
    <text evidence="2">The sequence shown here is derived from an EMBL/GenBank/DDBJ whole genome shotgun (WGS) entry which is preliminary data.</text>
</comment>
<evidence type="ECO:0000256" key="1">
    <source>
        <dbReference type="SAM" id="Phobius"/>
    </source>
</evidence>
<accession>A0A931B3E5</accession>
<dbReference type="Proteomes" id="UP000657385">
    <property type="component" value="Unassembled WGS sequence"/>
</dbReference>
<keyword evidence="3" id="KW-1185">Reference proteome</keyword>
<gene>
    <name evidence="2" type="ORF">I2501_20345</name>
</gene>
<protein>
    <submittedName>
        <fullName evidence="2">Uncharacterized protein</fullName>
    </submittedName>
</protein>
<keyword evidence="1" id="KW-1133">Transmembrane helix</keyword>
<dbReference type="EMBL" id="JADPRT010000008">
    <property type="protein sequence ID" value="MBF9070379.1"/>
    <property type="molecule type" value="Genomic_DNA"/>
</dbReference>
<organism evidence="2 3">
    <name type="scientific">Streptacidiphilus fuscans</name>
    <dbReference type="NCBI Taxonomy" id="2789292"/>
    <lineage>
        <taxon>Bacteria</taxon>
        <taxon>Bacillati</taxon>
        <taxon>Actinomycetota</taxon>
        <taxon>Actinomycetes</taxon>
        <taxon>Kitasatosporales</taxon>
        <taxon>Streptomycetaceae</taxon>
        <taxon>Streptacidiphilus</taxon>
    </lineage>
</organism>
<name>A0A931B3E5_9ACTN</name>
<keyword evidence="1" id="KW-0812">Transmembrane</keyword>
<sequence length="173" mass="18194">MLENFGQTEVRGPSQKSRSGCLTGCLGVVALLASILIGSALYRHFTDPTPKAAHFSEAELLGTWKSPNGGSLTLRGDGTFSAVDVCGFGTSNPQVGSDSGTWHLGGTYNPYSLAPATDGMVLLGATGQNNLYEGRDSNTPVLWEYVGPPEEPEGFCKLHKQWPVPGPPKPSAS</sequence>
<feature type="transmembrane region" description="Helical" evidence="1">
    <location>
        <begin position="21"/>
        <end position="42"/>
    </location>
</feature>
<evidence type="ECO:0000313" key="3">
    <source>
        <dbReference type="Proteomes" id="UP000657385"/>
    </source>
</evidence>